<sequence>LHIGIAVVELCMTIALRDFVGKEYAIRRSCLIAITQTAFNKQFRTLLVKCYARCMLSSIITIQFINYIYCLDSMVR</sequence>
<evidence type="ECO:0000313" key="1">
    <source>
        <dbReference type="EMBL" id="JAA85163.1"/>
    </source>
</evidence>
<reference evidence="1" key="1">
    <citation type="journal article" date="2013" name="BMC Genomics">
        <title>Unscrambling butterfly oogenesis.</title>
        <authorList>
            <person name="Carter J.M."/>
            <person name="Baker S.C."/>
            <person name="Pink R."/>
            <person name="Carter D.R."/>
            <person name="Collins A."/>
            <person name="Tomlin J."/>
            <person name="Gibbs M."/>
            <person name="Breuker C.J."/>
        </authorList>
    </citation>
    <scope>NUCLEOTIDE SEQUENCE</scope>
    <source>
        <tissue evidence="1">Ovary</tissue>
    </source>
</reference>
<feature type="non-terminal residue" evidence="1">
    <location>
        <position position="1"/>
    </location>
</feature>
<accession>S4P855</accession>
<dbReference type="EMBL" id="GAIX01007397">
    <property type="protein sequence ID" value="JAA85163.1"/>
    <property type="molecule type" value="Transcribed_RNA"/>
</dbReference>
<name>S4P855_9NEOP</name>
<reference evidence="1" key="2">
    <citation type="submission" date="2013-05" db="EMBL/GenBank/DDBJ databases">
        <authorList>
            <person name="Carter J.-M."/>
            <person name="Baker S.C."/>
            <person name="Pink R."/>
            <person name="Carter D.R.F."/>
            <person name="Collins A."/>
            <person name="Tomlin J."/>
            <person name="Gibbs M."/>
            <person name="Breuker C.J."/>
        </authorList>
    </citation>
    <scope>NUCLEOTIDE SEQUENCE</scope>
    <source>
        <tissue evidence="1">Ovary</tissue>
    </source>
</reference>
<protein>
    <submittedName>
        <fullName evidence="1">Uncharacterized protein</fullName>
    </submittedName>
</protein>
<dbReference type="AlphaFoldDB" id="S4P855"/>
<proteinExistence type="predicted"/>
<organism evidence="1">
    <name type="scientific">Pararge aegeria</name>
    <name type="common">speckled wood butterfly</name>
    <dbReference type="NCBI Taxonomy" id="116150"/>
    <lineage>
        <taxon>Eukaryota</taxon>
        <taxon>Metazoa</taxon>
        <taxon>Ecdysozoa</taxon>
        <taxon>Arthropoda</taxon>
        <taxon>Hexapoda</taxon>
        <taxon>Insecta</taxon>
        <taxon>Pterygota</taxon>
        <taxon>Neoptera</taxon>
        <taxon>Endopterygota</taxon>
        <taxon>Lepidoptera</taxon>
        <taxon>Glossata</taxon>
        <taxon>Ditrysia</taxon>
        <taxon>Papilionoidea</taxon>
        <taxon>Nymphalidae</taxon>
        <taxon>Satyrinae</taxon>
        <taxon>Satyrini</taxon>
        <taxon>Parargina</taxon>
        <taxon>Pararge</taxon>
    </lineage>
</organism>